<keyword evidence="1" id="KW-0732">Signal</keyword>
<proteinExistence type="predicted"/>
<dbReference type="PANTHER" id="PTHR43649:SF12">
    <property type="entry name" value="DIACETYLCHITOBIOSE BINDING PROTEIN DASA"/>
    <property type="match status" value="1"/>
</dbReference>
<evidence type="ECO:0000313" key="2">
    <source>
        <dbReference type="EMBL" id="OPA73448.1"/>
    </source>
</evidence>
<dbReference type="RefSeq" id="WP_078502631.1">
    <property type="nucleotide sequence ID" value="NZ_MSZX01000017.1"/>
</dbReference>
<comment type="caution">
    <text evidence="2">The sequence shown here is derived from an EMBL/GenBank/DDBJ whole genome shotgun (WGS) entry which is preliminary data.</text>
</comment>
<gene>
    <name evidence="2" type="ORF">BVG16_28710</name>
</gene>
<dbReference type="Pfam" id="PF01547">
    <property type="entry name" value="SBP_bac_1"/>
    <property type="match status" value="1"/>
</dbReference>
<sequence>MNMKQKGKSVLILSCLLLTLGGIVGCSKPDNSPKEPTVSPSASKVKIEIWNSARHDQATREALIKQFNETNKDNIEIEYKVFTDNYPDQLRLAFNANKLPDLMFEPPQELYAAGSILNINDMITEETKKRFVEPAFYKPSFAKKDEFYQIRENVTNYKLVYNKDLFEASGLDPEKPPATWQEMRDYAKTITEKGDGKKYGLGLPIKQTVFWQYYALIPSARSGDYWGGGGWDAKAGKFDYTRYSKYIQWWHDVNKEGSVFPGVGSYDNDMIRAQFSEGNVGMLSAATWDIGVFNDQFPAKINWGVADFPTWDGEVKGSSPYNTGNGITINKNTKHLKETKIVWEFFTSDDMYTELAKAGLGSFTNIAAQDKSLPPQERKGLADFIITQPAKQYIAAPSVDYKLLNPPPKIGDIDFGGGYGVWEVFTDAFTKGGEDIDKLMQELSEVQNKFFEESVKAGSVDLDLVKVPDFNPMTN</sequence>
<dbReference type="PANTHER" id="PTHR43649">
    <property type="entry name" value="ARABINOSE-BINDING PROTEIN-RELATED"/>
    <property type="match status" value="1"/>
</dbReference>
<protein>
    <recommendedName>
        <fullName evidence="4">ABC transporter substrate-binding protein</fullName>
    </recommendedName>
</protein>
<organism evidence="2 3">
    <name type="scientific">Paenibacillus selenitireducens</name>
    <dbReference type="NCBI Taxonomy" id="1324314"/>
    <lineage>
        <taxon>Bacteria</taxon>
        <taxon>Bacillati</taxon>
        <taxon>Bacillota</taxon>
        <taxon>Bacilli</taxon>
        <taxon>Bacillales</taxon>
        <taxon>Paenibacillaceae</taxon>
        <taxon>Paenibacillus</taxon>
    </lineage>
</organism>
<dbReference type="SUPFAM" id="SSF53850">
    <property type="entry name" value="Periplasmic binding protein-like II"/>
    <property type="match status" value="1"/>
</dbReference>
<dbReference type="AlphaFoldDB" id="A0A1T2X0M7"/>
<feature type="chain" id="PRO_5012233472" description="ABC transporter substrate-binding protein" evidence="1">
    <location>
        <begin position="26"/>
        <end position="475"/>
    </location>
</feature>
<dbReference type="InterPro" id="IPR006059">
    <property type="entry name" value="SBP"/>
</dbReference>
<dbReference type="InterPro" id="IPR050490">
    <property type="entry name" value="Bact_solute-bd_prot1"/>
</dbReference>
<dbReference type="PROSITE" id="PS51257">
    <property type="entry name" value="PROKAR_LIPOPROTEIN"/>
    <property type="match status" value="1"/>
</dbReference>
<feature type="signal peptide" evidence="1">
    <location>
        <begin position="1"/>
        <end position="25"/>
    </location>
</feature>
<dbReference type="EMBL" id="MSZX01000017">
    <property type="protein sequence ID" value="OPA73448.1"/>
    <property type="molecule type" value="Genomic_DNA"/>
</dbReference>
<name>A0A1T2X0M7_9BACL</name>
<evidence type="ECO:0008006" key="4">
    <source>
        <dbReference type="Google" id="ProtNLM"/>
    </source>
</evidence>
<keyword evidence="3" id="KW-1185">Reference proteome</keyword>
<evidence type="ECO:0000313" key="3">
    <source>
        <dbReference type="Proteomes" id="UP000190188"/>
    </source>
</evidence>
<dbReference type="OrthoDB" id="2544341at2"/>
<accession>A0A1T2X0M7</accession>
<evidence type="ECO:0000256" key="1">
    <source>
        <dbReference type="SAM" id="SignalP"/>
    </source>
</evidence>
<dbReference type="Proteomes" id="UP000190188">
    <property type="component" value="Unassembled WGS sequence"/>
</dbReference>
<reference evidence="2 3" key="1">
    <citation type="submission" date="2017-01" db="EMBL/GenBank/DDBJ databases">
        <title>Genome analysis of Paenibacillus selenitrireducens ES3-24.</title>
        <authorList>
            <person name="Xu D."/>
            <person name="Yao R."/>
            <person name="Zheng S."/>
        </authorList>
    </citation>
    <scope>NUCLEOTIDE SEQUENCE [LARGE SCALE GENOMIC DNA]</scope>
    <source>
        <strain evidence="2 3">ES3-24</strain>
    </source>
</reference>
<dbReference type="Gene3D" id="3.40.190.10">
    <property type="entry name" value="Periplasmic binding protein-like II"/>
    <property type="match status" value="1"/>
</dbReference>
<dbReference type="STRING" id="1324314.BVG16_28710"/>